<evidence type="ECO:0000256" key="4">
    <source>
        <dbReference type="ARBA" id="ARBA00022496"/>
    </source>
</evidence>
<feature type="binding site" evidence="14">
    <location>
        <position position="23"/>
    </location>
    <ligand>
        <name>Mg(2+)</name>
        <dbReference type="ChEBI" id="CHEBI:18420"/>
        <label>2</label>
    </ligand>
</feature>
<feature type="binding site" evidence="14">
    <location>
        <position position="22"/>
    </location>
    <ligand>
        <name>Mg(2+)</name>
        <dbReference type="ChEBI" id="CHEBI:18420"/>
        <label>1</label>
    </ligand>
</feature>
<gene>
    <name evidence="17" type="primary">feoB</name>
    <name evidence="17" type="ORF">GCM10011369_14380</name>
</gene>
<evidence type="ECO:0000256" key="15">
    <source>
        <dbReference type="RuleBase" id="RU362098"/>
    </source>
</evidence>
<feature type="binding site" evidence="14">
    <location>
        <position position="26"/>
    </location>
    <ligand>
        <name>Mg(2+)</name>
        <dbReference type="ChEBI" id="CHEBI:18420"/>
        <label>2</label>
    </ligand>
</feature>
<evidence type="ECO:0000313" key="17">
    <source>
        <dbReference type="EMBL" id="GGA73726.1"/>
    </source>
</evidence>
<feature type="transmembrane region" description="Helical" evidence="15">
    <location>
        <begin position="670"/>
        <end position="690"/>
    </location>
</feature>
<evidence type="ECO:0000256" key="8">
    <source>
        <dbReference type="ARBA" id="ARBA00023004"/>
    </source>
</evidence>
<keyword evidence="5 15" id="KW-0812">Transmembrane</keyword>
<evidence type="ECO:0000256" key="3">
    <source>
        <dbReference type="ARBA" id="ARBA00022475"/>
    </source>
</evidence>
<keyword evidence="8 15" id="KW-0408">Iron</keyword>
<keyword evidence="11 15" id="KW-0472">Membrane</keyword>
<keyword evidence="14" id="KW-0479">Metal-binding</keyword>
<keyword evidence="4 15" id="KW-0410">Iron transport</keyword>
<feature type="transmembrane region" description="Helical" evidence="15">
    <location>
        <begin position="482"/>
        <end position="503"/>
    </location>
</feature>
<feature type="binding site" evidence="14">
    <location>
        <position position="25"/>
    </location>
    <ligand>
        <name>Mg(2+)</name>
        <dbReference type="ChEBI" id="CHEBI:18420"/>
        <label>2</label>
    </ligand>
</feature>
<feature type="transmembrane region" description="Helical" evidence="15">
    <location>
        <begin position="702"/>
        <end position="720"/>
    </location>
</feature>
<feature type="transmembrane region" description="Helical" evidence="15">
    <location>
        <begin position="642"/>
        <end position="663"/>
    </location>
</feature>
<dbReference type="PRINTS" id="PR00326">
    <property type="entry name" value="GTP1OBG"/>
</dbReference>
<reference evidence="18" key="1">
    <citation type="journal article" date="2019" name="Int. J. Syst. Evol. Microbiol.">
        <title>The Global Catalogue of Microorganisms (GCM) 10K type strain sequencing project: providing services to taxonomists for standard genome sequencing and annotation.</title>
        <authorList>
            <consortium name="The Broad Institute Genomics Platform"/>
            <consortium name="The Broad Institute Genome Sequencing Center for Infectious Disease"/>
            <person name="Wu L."/>
            <person name="Ma J."/>
        </authorList>
    </citation>
    <scope>NUCLEOTIDE SEQUENCE [LARGE SCALE GENOMIC DNA]</scope>
    <source>
        <strain evidence="18">CGMCC 1.10130</strain>
    </source>
</reference>
<dbReference type="CDD" id="cd01879">
    <property type="entry name" value="FeoB"/>
    <property type="match status" value="1"/>
</dbReference>
<sequence>MSSSTNIALVGNPNAGKTTLFNGLTGLKQRVGNFPGITVEKKQGRLKHQGMEANVIDLPGVYSLIPQQQSSQDERVTLDFLIHETPDAIINVLDATCLERHLYLTTQLAELGIPMMLVLTRADVARKQGVEVDIDALKHRMGVELVVIDGTQPQSYLTEVIQRLTATSVCQLVPTYDAHIEQWLEQNSGSSRLGKLVDLIDRHYRGEQPVAGDIELDIASHRYQLCNDLARAVVTDPSIAAEQLSHKLDRWVLNPWFALPIFFGVMYLMFMFTIHVGGAFIDFFDIAVGAIAVDGTASMLESIGAPAIVIALLADGVGAGIQTVSTFIPIIGCLYLFLTVLEQSGYLARAAVVVDRLMNRLGLPGQAFVPMIMGFGCSVPAVMATRTLEQQSERVITSAMSHFMSCGARLPVYALFAAAFFPQTGQNMVFLLYLIGILMAVLTGLALRHSLLPGQSSSVILELPNYERPHLKPVLLKTWQKLKGFVVGAGKIIVIMVTCIGLLNSMGTDGSLGNQDTDKSLLSKVSQTITPLFYPMGLDDDNWQATVGIFTGVFAKEVVVGTLNNLYQAESEEEQGATFGESMAEAVGSVSGNLAAIAGALLDPLGISIGDVDDLDTAAEEQEVSKSTYASMQERFNGAIGAFAYLLFVLMYIPCASATGTIAREIGLKWAVFIGIWSTLLAYCSATAFYQAGYWWLDGSGSVVIAIIAIAIPLLTYMAMRTKQAKTLFEGQKVQAYAA</sequence>
<dbReference type="NCBIfam" id="TIGR00437">
    <property type="entry name" value="feoB"/>
    <property type="match status" value="1"/>
</dbReference>
<protein>
    <recommendedName>
        <fullName evidence="12 15">Ferrous iron transport protein B</fullName>
    </recommendedName>
</protein>
<dbReference type="Proteomes" id="UP000619743">
    <property type="component" value="Unassembled WGS sequence"/>
</dbReference>
<comment type="similarity">
    <text evidence="15">Belongs to the TRAFAC class TrmE-Era-EngA-EngB-Septin-like GTPase superfamily. FeoB GTPase (TC 9.A.8) family.</text>
</comment>
<evidence type="ECO:0000256" key="11">
    <source>
        <dbReference type="ARBA" id="ARBA00023136"/>
    </source>
</evidence>
<keyword evidence="2 15" id="KW-0813">Transport</keyword>
<dbReference type="PANTHER" id="PTHR43185:SF1">
    <property type="entry name" value="FE(2+) TRANSPORTER FEOB"/>
    <property type="match status" value="1"/>
</dbReference>
<accession>A0A8J2U456</accession>
<dbReference type="AlphaFoldDB" id="A0A8J2U456"/>
<evidence type="ECO:0000256" key="2">
    <source>
        <dbReference type="ARBA" id="ARBA00022448"/>
    </source>
</evidence>
<dbReference type="GO" id="GO:0015093">
    <property type="term" value="F:ferrous iron transmembrane transporter activity"/>
    <property type="evidence" value="ECO:0007669"/>
    <property type="project" value="UniProtKB-UniRule"/>
</dbReference>
<organism evidence="17 18">
    <name type="scientific">Neiella marina</name>
    <dbReference type="NCBI Taxonomy" id="508461"/>
    <lineage>
        <taxon>Bacteria</taxon>
        <taxon>Pseudomonadati</taxon>
        <taxon>Pseudomonadota</taxon>
        <taxon>Gammaproteobacteria</taxon>
        <taxon>Alteromonadales</taxon>
        <taxon>Echinimonadaceae</taxon>
        <taxon>Neiella</taxon>
    </lineage>
</organism>
<feature type="transmembrane region" description="Helical" evidence="15">
    <location>
        <begin position="428"/>
        <end position="447"/>
    </location>
</feature>
<dbReference type="Gene3D" id="3.40.50.300">
    <property type="entry name" value="P-loop containing nucleotide triphosphate hydrolases"/>
    <property type="match status" value="1"/>
</dbReference>
<evidence type="ECO:0000256" key="10">
    <source>
        <dbReference type="ARBA" id="ARBA00023134"/>
    </source>
</evidence>
<dbReference type="InterPro" id="IPR027417">
    <property type="entry name" value="P-loop_NTPase"/>
</dbReference>
<feature type="binding site" evidence="13">
    <location>
        <begin position="11"/>
        <end position="18"/>
    </location>
    <ligand>
        <name>GTP</name>
        <dbReference type="ChEBI" id="CHEBI:37565"/>
        <label>1</label>
    </ligand>
</feature>
<evidence type="ECO:0000256" key="5">
    <source>
        <dbReference type="ARBA" id="ARBA00022692"/>
    </source>
</evidence>
<evidence type="ECO:0000256" key="9">
    <source>
        <dbReference type="ARBA" id="ARBA00023065"/>
    </source>
</evidence>
<feature type="transmembrane region" description="Helical" evidence="15">
    <location>
        <begin position="326"/>
        <end position="347"/>
    </location>
</feature>
<dbReference type="GO" id="GO:0005525">
    <property type="term" value="F:GTP binding"/>
    <property type="evidence" value="ECO:0007669"/>
    <property type="project" value="UniProtKB-KW"/>
</dbReference>
<dbReference type="PANTHER" id="PTHR43185">
    <property type="entry name" value="FERROUS IRON TRANSPORT PROTEIN B"/>
    <property type="match status" value="1"/>
</dbReference>
<comment type="function">
    <text evidence="15">Probable transporter of a GTP-driven Fe(2+) uptake system.</text>
</comment>
<dbReference type="GO" id="GO:0046872">
    <property type="term" value="F:metal ion binding"/>
    <property type="evidence" value="ECO:0007669"/>
    <property type="project" value="UniProtKB-KW"/>
</dbReference>
<feature type="transmembrane region" description="Helical" evidence="15">
    <location>
        <begin position="367"/>
        <end position="388"/>
    </location>
</feature>
<dbReference type="EMBL" id="BMDX01000005">
    <property type="protein sequence ID" value="GGA73726.1"/>
    <property type="molecule type" value="Genomic_DNA"/>
</dbReference>
<evidence type="ECO:0000259" key="16">
    <source>
        <dbReference type="PROSITE" id="PS51711"/>
    </source>
</evidence>
<dbReference type="GO" id="GO:0005886">
    <property type="term" value="C:plasma membrane"/>
    <property type="evidence" value="ECO:0007669"/>
    <property type="project" value="UniProtKB-SubCell"/>
</dbReference>
<dbReference type="Pfam" id="PF02421">
    <property type="entry name" value="FeoB_N"/>
    <property type="match status" value="1"/>
</dbReference>
<keyword evidence="6 13" id="KW-0547">Nucleotide-binding</keyword>
<keyword evidence="18" id="KW-1185">Reference proteome</keyword>
<keyword evidence="7 15" id="KW-1133">Transmembrane helix</keyword>
<dbReference type="InterPro" id="IPR050860">
    <property type="entry name" value="FeoB_GTPase"/>
</dbReference>
<dbReference type="InterPro" id="IPR003373">
    <property type="entry name" value="Fe2_transport_prot-B"/>
</dbReference>
<keyword evidence="3" id="KW-1003">Cell membrane</keyword>
<evidence type="ECO:0000256" key="1">
    <source>
        <dbReference type="ARBA" id="ARBA00004651"/>
    </source>
</evidence>
<evidence type="ECO:0000256" key="14">
    <source>
        <dbReference type="PIRSR" id="PIRSR603373-2"/>
    </source>
</evidence>
<dbReference type="InterPro" id="IPR011642">
    <property type="entry name" value="Gate_dom"/>
</dbReference>
<dbReference type="RefSeq" id="WP_188708108.1">
    <property type="nucleotide sequence ID" value="NZ_BMDX01000005.1"/>
</dbReference>
<keyword evidence="9" id="KW-0406">Ion transport</keyword>
<feature type="transmembrane region" description="Helical" evidence="15">
    <location>
        <begin position="400"/>
        <end position="422"/>
    </location>
</feature>
<dbReference type="Pfam" id="PF07664">
    <property type="entry name" value="FeoB_C"/>
    <property type="match status" value="1"/>
</dbReference>
<evidence type="ECO:0000256" key="13">
    <source>
        <dbReference type="PIRSR" id="PIRSR603373-1"/>
    </source>
</evidence>
<evidence type="ECO:0000313" key="18">
    <source>
        <dbReference type="Proteomes" id="UP000619743"/>
    </source>
</evidence>
<name>A0A8J2U456_9GAMM</name>
<keyword evidence="14" id="KW-0460">Magnesium</keyword>
<dbReference type="InterPro" id="IPR030389">
    <property type="entry name" value="G_FEOB_dom"/>
</dbReference>
<dbReference type="InterPro" id="IPR006073">
    <property type="entry name" value="GTP-bd"/>
</dbReference>
<dbReference type="SUPFAM" id="SSF52540">
    <property type="entry name" value="P-loop containing nucleoside triphosphate hydrolases"/>
    <property type="match status" value="1"/>
</dbReference>
<feature type="domain" description="FeoB-type G" evidence="16">
    <location>
        <begin position="4"/>
        <end position="170"/>
    </location>
</feature>
<evidence type="ECO:0000256" key="6">
    <source>
        <dbReference type="ARBA" id="ARBA00022741"/>
    </source>
</evidence>
<dbReference type="Pfam" id="PF07670">
    <property type="entry name" value="Gate"/>
    <property type="match status" value="2"/>
</dbReference>
<comment type="subcellular location">
    <subcellularLocation>
        <location evidence="15">Cell inner membrane</location>
        <topology evidence="15">Multi-pass membrane protein</topology>
    </subcellularLocation>
    <subcellularLocation>
        <location evidence="1">Cell membrane</location>
        <topology evidence="1">Multi-pass membrane protein</topology>
    </subcellularLocation>
</comment>
<feature type="binding site" evidence="13">
    <location>
        <begin position="36"/>
        <end position="40"/>
    </location>
    <ligand>
        <name>GTP</name>
        <dbReference type="ChEBI" id="CHEBI:37565"/>
        <label>1</label>
    </ligand>
</feature>
<evidence type="ECO:0000256" key="12">
    <source>
        <dbReference type="NCBIfam" id="TIGR00437"/>
    </source>
</evidence>
<evidence type="ECO:0000256" key="7">
    <source>
        <dbReference type="ARBA" id="ARBA00022989"/>
    </source>
</evidence>
<dbReference type="PROSITE" id="PS51711">
    <property type="entry name" value="G_FEOB"/>
    <property type="match status" value="1"/>
</dbReference>
<proteinExistence type="inferred from homology"/>
<comment type="caution">
    <text evidence="17">The sequence shown here is derived from an EMBL/GenBank/DDBJ whole genome shotgun (WGS) entry which is preliminary data.</text>
</comment>
<keyword evidence="10 13" id="KW-0342">GTP-binding</keyword>
<dbReference type="InterPro" id="IPR011640">
    <property type="entry name" value="Fe2_transport_prot_B_C"/>
</dbReference>
<feature type="binding site" evidence="13">
    <location>
        <begin position="57"/>
        <end position="60"/>
    </location>
    <ligand>
        <name>GTP</name>
        <dbReference type="ChEBI" id="CHEBI:37565"/>
        <label>1</label>
    </ligand>
</feature>
<feature type="transmembrane region" description="Helical" evidence="15">
    <location>
        <begin position="256"/>
        <end position="281"/>
    </location>
</feature>